<dbReference type="Proteomes" id="UP000291301">
    <property type="component" value="Unassembled WGS sequence"/>
</dbReference>
<proteinExistence type="predicted"/>
<dbReference type="OrthoDB" id="3078554at2"/>
<evidence type="ECO:0008006" key="3">
    <source>
        <dbReference type="Google" id="ProtNLM"/>
    </source>
</evidence>
<evidence type="ECO:0000313" key="2">
    <source>
        <dbReference type="Proteomes" id="UP000291301"/>
    </source>
</evidence>
<comment type="caution">
    <text evidence="1">The sequence shown here is derived from an EMBL/GenBank/DDBJ whole genome shotgun (WGS) entry which is preliminary data.</text>
</comment>
<dbReference type="RefSeq" id="WP_131568297.1">
    <property type="nucleotide sequence ID" value="NZ_JAINFK010000002.1"/>
</dbReference>
<dbReference type="GO" id="GO:0006281">
    <property type="term" value="P:DNA repair"/>
    <property type="evidence" value="ECO:0007669"/>
    <property type="project" value="InterPro"/>
</dbReference>
<gene>
    <name evidence="1" type="ORF">E0D97_09780</name>
</gene>
<dbReference type="AlphaFoldDB" id="A0A4R0PAT1"/>
<organism evidence="1 2">
    <name type="scientific">Oricola cellulosilytica</name>
    <dbReference type="NCBI Taxonomy" id="1429082"/>
    <lineage>
        <taxon>Bacteria</taxon>
        <taxon>Pseudomonadati</taxon>
        <taxon>Pseudomonadota</taxon>
        <taxon>Alphaproteobacteria</taxon>
        <taxon>Hyphomicrobiales</taxon>
        <taxon>Ahrensiaceae</taxon>
        <taxon>Oricola</taxon>
    </lineage>
</organism>
<dbReference type="InterPro" id="IPR011257">
    <property type="entry name" value="DNA_glycosylase"/>
</dbReference>
<reference evidence="1 2" key="1">
    <citation type="journal article" date="2015" name="Antonie Van Leeuwenhoek">
        <title>Oricola cellulosilytica gen. nov., sp. nov., a cellulose-degrading bacterium of the family Phyllobacteriaceae isolated from surface seashore water, and emended descriptions of Mesorhizobium loti and Phyllobacterium myrsinacearum.</title>
        <authorList>
            <person name="Hameed A."/>
            <person name="Shahina M."/>
            <person name="Lai W.A."/>
            <person name="Lin S.Y."/>
            <person name="Young L.S."/>
            <person name="Liu Y.C."/>
            <person name="Hsu Y.H."/>
            <person name="Young C.C."/>
        </authorList>
    </citation>
    <scope>NUCLEOTIDE SEQUENCE [LARGE SCALE GENOMIC DNA]</scope>
    <source>
        <strain evidence="1 2">KCTC 52183</strain>
    </source>
</reference>
<evidence type="ECO:0000313" key="1">
    <source>
        <dbReference type="EMBL" id="TCD14352.1"/>
    </source>
</evidence>
<name>A0A4R0PAT1_9HYPH</name>
<dbReference type="GO" id="GO:0003824">
    <property type="term" value="F:catalytic activity"/>
    <property type="evidence" value="ECO:0007669"/>
    <property type="project" value="InterPro"/>
</dbReference>
<dbReference type="SUPFAM" id="SSF48150">
    <property type="entry name" value="DNA-glycosylase"/>
    <property type="match status" value="1"/>
</dbReference>
<sequence length="217" mass="23585">MTTKHADVVRALLECHGKTYAAELGMDLAKNTPSFLFRWLCAALLMSARIGSGNAMRAANALADAGWTTAGHMAASTWKDRVKVLNRHGYARYDESTARMLGETVSLMQKKYGGDLRKLREAAGRDPDGERRLLKEFKGIGDVGVDIFFREVQAAWDEIFPFADRKALAAAEKLGLPASAQGLAALVTKADLPRLVAALVRTELEKDHAAILDGTAQ</sequence>
<protein>
    <recommendedName>
        <fullName evidence="3">Endonuclease</fullName>
    </recommendedName>
</protein>
<dbReference type="EMBL" id="SJST01000003">
    <property type="protein sequence ID" value="TCD14352.1"/>
    <property type="molecule type" value="Genomic_DNA"/>
</dbReference>
<accession>A0A4R0PAT1</accession>
<keyword evidence="2" id="KW-1185">Reference proteome</keyword>